<reference evidence="1" key="2">
    <citation type="submission" date="2025-08" db="UniProtKB">
        <authorList>
            <consortium name="Ensembl"/>
        </authorList>
    </citation>
    <scope>IDENTIFICATION</scope>
</reference>
<name>A0A8C5D4F3_GOUWI</name>
<dbReference type="Proteomes" id="UP000694680">
    <property type="component" value="Chromosome 6"/>
</dbReference>
<dbReference type="Ensembl" id="ENSGWIT00000001084.1">
    <property type="protein sequence ID" value="ENSGWIP00000000998.1"/>
    <property type="gene ID" value="ENSGWIG00000000610.1"/>
</dbReference>
<dbReference type="AlphaFoldDB" id="A0A8C5D4F3"/>
<keyword evidence="2" id="KW-1185">Reference proteome</keyword>
<reference evidence="1" key="1">
    <citation type="submission" date="2020-06" db="EMBL/GenBank/DDBJ databases">
        <authorList>
            <consortium name="Wellcome Sanger Institute Data Sharing"/>
        </authorList>
    </citation>
    <scope>NUCLEOTIDE SEQUENCE [LARGE SCALE GENOMIC DNA]</scope>
</reference>
<evidence type="ECO:0000313" key="2">
    <source>
        <dbReference type="Proteomes" id="UP000694680"/>
    </source>
</evidence>
<reference evidence="1" key="3">
    <citation type="submission" date="2025-09" db="UniProtKB">
        <authorList>
            <consortium name="Ensembl"/>
        </authorList>
    </citation>
    <scope>IDENTIFICATION</scope>
</reference>
<proteinExistence type="predicted"/>
<organism evidence="1 2">
    <name type="scientific">Gouania willdenowi</name>
    <name type="common">Blunt-snouted clingfish</name>
    <name type="synonym">Lepadogaster willdenowi</name>
    <dbReference type="NCBI Taxonomy" id="441366"/>
    <lineage>
        <taxon>Eukaryota</taxon>
        <taxon>Metazoa</taxon>
        <taxon>Chordata</taxon>
        <taxon>Craniata</taxon>
        <taxon>Vertebrata</taxon>
        <taxon>Euteleostomi</taxon>
        <taxon>Actinopterygii</taxon>
        <taxon>Neopterygii</taxon>
        <taxon>Teleostei</taxon>
        <taxon>Neoteleostei</taxon>
        <taxon>Acanthomorphata</taxon>
        <taxon>Ovalentaria</taxon>
        <taxon>Blenniimorphae</taxon>
        <taxon>Blenniiformes</taxon>
        <taxon>Gobiesocoidei</taxon>
        <taxon>Gobiesocidae</taxon>
        <taxon>Gobiesocinae</taxon>
        <taxon>Gouania</taxon>
    </lineage>
</organism>
<protein>
    <submittedName>
        <fullName evidence="1">Uncharacterized protein</fullName>
    </submittedName>
</protein>
<accession>A0A8C5D4F3</accession>
<evidence type="ECO:0000313" key="1">
    <source>
        <dbReference type="Ensembl" id="ENSGWIP00000000998.1"/>
    </source>
</evidence>
<sequence length="86" mass="9460">MGRCLFCLYEYLPVSVTRKQLSPHESLSEQLLLKKKKKKTHLISTPACCIIQHTIALIDVCALGPFLLGFSSIPLCVTAQATEALS</sequence>